<dbReference type="STRING" id="988480.A0A075B0K0"/>
<dbReference type="InterPro" id="IPR029012">
    <property type="entry name" value="Helix_hairpin_bin_sf"/>
</dbReference>
<evidence type="ECO:0000313" key="7">
    <source>
        <dbReference type="Proteomes" id="UP000281549"/>
    </source>
</evidence>
<dbReference type="Pfam" id="PF06246">
    <property type="entry name" value="Isy1"/>
    <property type="match status" value="1"/>
</dbReference>
<reference evidence="7" key="2">
    <citation type="journal article" date="2018" name="Nat. Microbiol.">
        <title>Leveraging single-cell genomics to expand the fungal tree of life.</title>
        <authorList>
            <person name="Ahrendt S.R."/>
            <person name="Quandt C.A."/>
            <person name="Ciobanu D."/>
            <person name="Clum A."/>
            <person name="Salamov A."/>
            <person name="Andreopoulos B."/>
            <person name="Cheng J.F."/>
            <person name="Woyke T."/>
            <person name="Pelin A."/>
            <person name="Henrissat B."/>
            <person name="Reynolds N.K."/>
            <person name="Benny G.L."/>
            <person name="Smith M.E."/>
            <person name="James T.Y."/>
            <person name="Grigoriev I.V."/>
        </authorList>
    </citation>
    <scope>NUCLEOTIDE SEQUENCE [LARGE SCALE GENOMIC DNA]</scope>
    <source>
        <strain evidence="7">CSF55</strain>
    </source>
</reference>
<comment type="subcellular location">
    <subcellularLocation>
        <location evidence="1">Nucleus</location>
    </subcellularLocation>
</comment>
<evidence type="ECO:0000313" key="5">
    <source>
        <dbReference type="EMBL" id="RKP19901.1"/>
    </source>
</evidence>
<accession>A0A075B0K0</accession>
<evidence type="ECO:0000256" key="3">
    <source>
        <dbReference type="ARBA" id="ARBA00023242"/>
    </source>
</evidence>
<evidence type="ECO:0000313" key="4">
    <source>
        <dbReference type="EMBL" id="EPZ36051.1"/>
    </source>
</evidence>
<evidence type="ECO:0000256" key="2">
    <source>
        <dbReference type="ARBA" id="ARBA00007002"/>
    </source>
</evidence>
<dbReference type="GO" id="GO:0005634">
    <property type="term" value="C:nucleus"/>
    <property type="evidence" value="ECO:0007669"/>
    <property type="project" value="UniProtKB-SubCell"/>
</dbReference>
<dbReference type="Proteomes" id="UP000281549">
    <property type="component" value="Unassembled WGS sequence"/>
</dbReference>
<sequence length="261" mass="30873">MARNREKAKSMFYRFHVGNLVEQGLAAAPYRPTTTEGTYVPDHAKKYRREIIREIAEKITRIQDEKLTEFEVRQLNDEINKLFREKGAWEYKILELGGKFKGHRPDEVEAAYLPGDRTYRYFGRAKELPGVKELFEAQKPVEFRKTRFEMIKAIDPDYFGYRDEDDGVLLHIESEFEKNELIDAFELWKMKTDDGFSVKSREIEEQFEKELNEKISAWNFPPLNTEVCLTHDVPIPTQKDVEAYLLELKKQEILEKYTSKS</sequence>
<dbReference type="OMA" id="YHWERRI"/>
<dbReference type="FunFam" id="1.10.287.660:FF:000001">
    <property type="entry name" value="pre-mRNA-splicing factor ISY1 homolog"/>
    <property type="match status" value="1"/>
</dbReference>
<dbReference type="OrthoDB" id="1739576at2759"/>
<evidence type="ECO:0000313" key="6">
    <source>
        <dbReference type="Proteomes" id="UP000030755"/>
    </source>
</evidence>
<dbReference type="Gene3D" id="1.10.287.660">
    <property type="entry name" value="Helix hairpin bin"/>
    <property type="match status" value="1"/>
</dbReference>
<dbReference type="EMBL" id="ML005141">
    <property type="protein sequence ID" value="RKP19901.1"/>
    <property type="molecule type" value="Genomic_DNA"/>
</dbReference>
<name>A0A075B0K0_ROZAC</name>
<keyword evidence="3" id="KW-0539">Nucleus</keyword>
<dbReference type="EMBL" id="KE560678">
    <property type="protein sequence ID" value="EPZ36051.1"/>
    <property type="molecule type" value="Genomic_DNA"/>
</dbReference>
<dbReference type="Proteomes" id="UP000030755">
    <property type="component" value="Unassembled WGS sequence"/>
</dbReference>
<dbReference type="GO" id="GO:0000350">
    <property type="term" value="P:generation of catalytic spliceosome for second transesterification step"/>
    <property type="evidence" value="ECO:0007669"/>
    <property type="project" value="InterPro"/>
</dbReference>
<evidence type="ECO:0000256" key="1">
    <source>
        <dbReference type="ARBA" id="ARBA00004123"/>
    </source>
</evidence>
<dbReference type="PANTHER" id="PTHR13021">
    <property type="entry name" value="PRE-MRNA-SPLICING FACTOR ISY1"/>
    <property type="match status" value="1"/>
</dbReference>
<dbReference type="SUPFAM" id="SSF140102">
    <property type="entry name" value="ISY1 domain-like"/>
    <property type="match status" value="1"/>
</dbReference>
<reference evidence="5" key="3">
    <citation type="submission" date="2018-08" db="EMBL/GenBank/DDBJ databases">
        <title>Leveraging single-cell genomics to expand the Fungal Tree of Life.</title>
        <authorList>
            <consortium name="DOE Joint Genome Institute"/>
            <person name="Ahrendt S.R."/>
            <person name="Quandt C.A."/>
            <person name="Ciobanu D."/>
            <person name="Clum A."/>
            <person name="Salamov A."/>
            <person name="Andreopoulos B."/>
            <person name="Cheng J.-F."/>
            <person name="Woyke T."/>
            <person name="Pelin A."/>
            <person name="Henrissat B."/>
            <person name="Reynolds N."/>
            <person name="Benny G.L."/>
            <person name="Smith M.E."/>
            <person name="James T.Y."/>
            <person name="Grigoriev I.V."/>
        </authorList>
    </citation>
    <scope>NUCLEOTIDE SEQUENCE</scope>
    <source>
        <strain evidence="5">CSF55</strain>
    </source>
</reference>
<dbReference type="InterPro" id="IPR009360">
    <property type="entry name" value="Isy1"/>
</dbReference>
<dbReference type="HOGENOM" id="CLU_043453_0_1_1"/>
<reference evidence="4 6" key="1">
    <citation type="journal article" date="2013" name="Curr. Biol.">
        <title>Shared signatures of parasitism and phylogenomics unite Cryptomycota and microsporidia.</title>
        <authorList>
            <person name="James T.Y."/>
            <person name="Pelin A."/>
            <person name="Bonen L."/>
            <person name="Ahrendt S."/>
            <person name="Sain D."/>
            <person name="Corradi N."/>
            <person name="Stajich J.E."/>
        </authorList>
    </citation>
    <scope>NUCLEOTIDE SEQUENCE [LARGE SCALE GENOMIC DNA]</scope>
    <source>
        <strain evidence="4 6">CSF55</strain>
        <strain evidence="4 6">CSF55</strain>
    </source>
</reference>
<dbReference type="AlphaFoldDB" id="A0A075B0K0"/>
<keyword evidence="6" id="KW-1185">Reference proteome</keyword>
<organism evidence="4 6">
    <name type="scientific">Rozella allomycis (strain CSF55)</name>
    <dbReference type="NCBI Taxonomy" id="988480"/>
    <lineage>
        <taxon>Eukaryota</taxon>
        <taxon>Fungi</taxon>
        <taxon>Fungi incertae sedis</taxon>
        <taxon>Cryptomycota</taxon>
        <taxon>Cryptomycota incertae sedis</taxon>
        <taxon>Rozella</taxon>
    </lineage>
</organism>
<comment type="similarity">
    <text evidence="2">Belongs to the ISY1 family.</text>
</comment>
<gene>
    <name evidence="4" type="ORF">O9G_002694</name>
    <name evidence="5" type="ORF">ROZALSC1DRAFT_28552</name>
</gene>
<proteinExistence type="inferred from homology"/>
<dbReference type="InterPro" id="IPR037200">
    <property type="entry name" value="Isy1_sf"/>
</dbReference>
<protein>
    <submittedName>
        <fullName evidence="4">Isy1-like splicing domain-containing protein</fullName>
    </submittedName>
    <submittedName>
        <fullName evidence="5">Isy1-like splicing factor</fullName>
    </submittedName>
</protein>